<accession>A0A0R2S5P7</accession>
<comment type="caution">
    <text evidence="1">The sequence shown here is derived from an EMBL/GenBank/DDBJ whole genome shotgun (WGS) entry which is preliminary data.</text>
</comment>
<reference evidence="1 2" key="1">
    <citation type="submission" date="2015-10" db="EMBL/GenBank/DDBJ databases">
        <title>Metagenome-Assembled Genomes uncover a global brackish microbiome.</title>
        <authorList>
            <person name="Hugerth L.W."/>
            <person name="Larsson J."/>
            <person name="Alneberg J."/>
            <person name="Lindh M.V."/>
            <person name="Legrand C."/>
            <person name="Pinhassi J."/>
            <person name="Andersson A.F."/>
        </authorList>
    </citation>
    <scope>NUCLEOTIDE SEQUENCE [LARGE SCALE GENOMIC DNA]</scope>
    <source>
        <strain evidence="1">BACL4 MAG-120507-bin80</strain>
    </source>
</reference>
<dbReference type="Proteomes" id="UP000051934">
    <property type="component" value="Unassembled WGS sequence"/>
</dbReference>
<sequence length="69" mass="7921">MNTSTEGKDENRDSEDLSACVGEVYEDNSLWYFRNTLGEQVGPFRYASEAKSNLESLLMKLQTRLKPEK</sequence>
<dbReference type="EMBL" id="LIBB01000377">
    <property type="protein sequence ID" value="KRO70201.1"/>
    <property type="molecule type" value="Genomic_DNA"/>
</dbReference>
<evidence type="ECO:0000313" key="2">
    <source>
        <dbReference type="Proteomes" id="UP000051934"/>
    </source>
</evidence>
<evidence type="ECO:0000313" key="1">
    <source>
        <dbReference type="EMBL" id="KRO70201.1"/>
    </source>
</evidence>
<organism evidence="1 2">
    <name type="scientific">OM182 bacterium BACL3 MAG-120507-bin80</name>
    <dbReference type="NCBI Taxonomy" id="1655577"/>
    <lineage>
        <taxon>Bacteria</taxon>
        <taxon>Pseudomonadati</taxon>
        <taxon>Pseudomonadota</taxon>
        <taxon>Gammaproteobacteria</taxon>
        <taxon>OMG group</taxon>
        <taxon>OM182 clade</taxon>
    </lineage>
</organism>
<name>A0A0R2S5P7_9GAMM</name>
<dbReference type="AlphaFoldDB" id="A0A0R2S5P7"/>
<gene>
    <name evidence="1" type="ORF">ABR69_11080</name>
</gene>
<protein>
    <submittedName>
        <fullName evidence="1">Uncharacterized protein</fullName>
    </submittedName>
</protein>
<proteinExistence type="predicted"/>